<keyword evidence="3" id="KW-1185">Reference proteome</keyword>
<name>A0A1R3KMV8_9ROSI</name>
<protein>
    <submittedName>
        <fullName evidence="2">ATP binding protein</fullName>
    </submittedName>
</protein>
<evidence type="ECO:0000313" key="2">
    <source>
        <dbReference type="EMBL" id="OMP08401.1"/>
    </source>
</evidence>
<feature type="region of interest" description="Disordered" evidence="1">
    <location>
        <begin position="1"/>
        <end position="57"/>
    </location>
</feature>
<reference evidence="3" key="1">
    <citation type="submission" date="2013-09" db="EMBL/GenBank/DDBJ databases">
        <title>Corchorus olitorius genome sequencing.</title>
        <authorList>
            <person name="Alam M."/>
            <person name="Haque M.S."/>
            <person name="Islam M.S."/>
            <person name="Emdad E.M."/>
            <person name="Islam M.M."/>
            <person name="Ahmed B."/>
            <person name="Halim A."/>
            <person name="Hossen Q.M.M."/>
            <person name="Hossain M.Z."/>
            <person name="Ahmed R."/>
            <person name="Khan M.M."/>
            <person name="Islam R."/>
            <person name="Rashid M.M."/>
            <person name="Khan S.A."/>
            <person name="Rahman M.S."/>
            <person name="Alam M."/>
            <person name="Yahiya A.S."/>
            <person name="Khan M.S."/>
            <person name="Azam M.S."/>
            <person name="Haque T."/>
            <person name="Lashkar M.Z.H."/>
            <person name="Akhand A.I."/>
            <person name="Morshed G."/>
            <person name="Roy S."/>
            <person name="Uddin K.S."/>
            <person name="Rabeya T."/>
            <person name="Hossain A.S."/>
            <person name="Chowdhury A."/>
            <person name="Snigdha A.R."/>
            <person name="Mortoza M.S."/>
            <person name="Matin S.A."/>
            <person name="Hoque S.M.E."/>
            <person name="Islam M.K."/>
            <person name="Roy D.K."/>
            <person name="Haider R."/>
            <person name="Moosa M.M."/>
            <person name="Elias S.M."/>
            <person name="Hasan A.M."/>
            <person name="Jahan S."/>
            <person name="Shafiuddin M."/>
            <person name="Mahmood N."/>
            <person name="Shommy N.S."/>
        </authorList>
    </citation>
    <scope>NUCLEOTIDE SEQUENCE [LARGE SCALE GENOMIC DNA]</scope>
    <source>
        <strain evidence="3">cv. O-4</strain>
    </source>
</reference>
<dbReference type="Proteomes" id="UP000187203">
    <property type="component" value="Unassembled WGS sequence"/>
</dbReference>
<comment type="caution">
    <text evidence="2">The sequence shown here is derived from an EMBL/GenBank/DDBJ whole genome shotgun (WGS) entry which is preliminary data.</text>
</comment>
<accession>A0A1R3KMV8</accession>
<dbReference type="AlphaFoldDB" id="A0A1R3KMV8"/>
<proteinExistence type="predicted"/>
<gene>
    <name evidence="2" type="ORF">COLO4_06515</name>
</gene>
<evidence type="ECO:0000256" key="1">
    <source>
        <dbReference type="SAM" id="MobiDB-lite"/>
    </source>
</evidence>
<sequence>MSSSGTPNEIPTGKEPPVKNANESSAEKSLFQETPFRSTTQVQTPSPPSLQPHDGASSYATLQHLAFPTTTGGQDGSAELIKALMAHIQLDRQETKERECSDKARIVALENALLKANAQQGDNVIPRRGERTYEIDRIATHSS</sequence>
<evidence type="ECO:0000313" key="3">
    <source>
        <dbReference type="Proteomes" id="UP000187203"/>
    </source>
</evidence>
<feature type="compositionally biased region" description="Polar residues" evidence="1">
    <location>
        <begin position="31"/>
        <end position="44"/>
    </location>
</feature>
<organism evidence="2 3">
    <name type="scientific">Corchorus olitorius</name>
    <dbReference type="NCBI Taxonomy" id="93759"/>
    <lineage>
        <taxon>Eukaryota</taxon>
        <taxon>Viridiplantae</taxon>
        <taxon>Streptophyta</taxon>
        <taxon>Embryophyta</taxon>
        <taxon>Tracheophyta</taxon>
        <taxon>Spermatophyta</taxon>
        <taxon>Magnoliopsida</taxon>
        <taxon>eudicotyledons</taxon>
        <taxon>Gunneridae</taxon>
        <taxon>Pentapetalae</taxon>
        <taxon>rosids</taxon>
        <taxon>malvids</taxon>
        <taxon>Malvales</taxon>
        <taxon>Malvaceae</taxon>
        <taxon>Grewioideae</taxon>
        <taxon>Apeibeae</taxon>
        <taxon>Corchorus</taxon>
    </lineage>
</organism>
<dbReference type="EMBL" id="AWUE01012743">
    <property type="protein sequence ID" value="OMP08401.1"/>
    <property type="molecule type" value="Genomic_DNA"/>
</dbReference>